<keyword evidence="2" id="KW-1185">Reference proteome</keyword>
<dbReference type="Proteomes" id="UP000326178">
    <property type="component" value="Chromosome"/>
</dbReference>
<dbReference type="OrthoDB" id="4323203at2"/>
<dbReference type="EMBL" id="CP023702">
    <property type="protein sequence ID" value="QEU75844.1"/>
    <property type="molecule type" value="Genomic_DNA"/>
</dbReference>
<dbReference type="KEGG" id="snk:CP967_31225"/>
<reference evidence="1 2" key="1">
    <citation type="submission" date="2017-09" db="EMBL/GenBank/DDBJ databases">
        <authorList>
            <person name="Lee N."/>
            <person name="Cho B.-K."/>
        </authorList>
    </citation>
    <scope>NUCLEOTIDE SEQUENCE [LARGE SCALE GENOMIC DNA]</scope>
    <source>
        <strain evidence="1 2">ATCC 12769</strain>
    </source>
</reference>
<evidence type="ECO:0000313" key="2">
    <source>
        <dbReference type="Proteomes" id="UP000326178"/>
    </source>
</evidence>
<protein>
    <submittedName>
        <fullName evidence="1">Uncharacterized protein</fullName>
    </submittedName>
</protein>
<sequence>MRHFQTIHTADGSSVTITRRGIEFDLETRNARGETISTVVMDEADVKALLTSAGVHIRAFDDAYDRGYRAGWRDGEAA</sequence>
<organism evidence="1 2">
    <name type="scientific">Streptomyces nitrosporeus</name>
    <dbReference type="NCBI Taxonomy" id="28894"/>
    <lineage>
        <taxon>Bacteria</taxon>
        <taxon>Bacillati</taxon>
        <taxon>Actinomycetota</taxon>
        <taxon>Actinomycetes</taxon>
        <taxon>Kitasatosporales</taxon>
        <taxon>Streptomycetaceae</taxon>
        <taxon>Streptomyces</taxon>
    </lineage>
</organism>
<dbReference type="RefSeq" id="WP_150491160.1">
    <property type="nucleotide sequence ID" value="NZ_BMUV01000003.1"/>
</dbReference>
<evidence type="ECO:0000313" key="1">
    <source>
        <dbReference type="EMBL" id="QEU75844.1"/>
    </source>
</evidence>
<proteinExistence type="predicted"/>
<accession>A0A5J6FKF1</accession>
<gene>
    <name evidence="1" type="ORF">CP967_31225</name>
</gene>
<dbReference type="AlphaFoldDB" id="A0A5J6FKF1"/>
<name>A0A5J6FKF1_9ACTN</name>